<name>A0A0A9AUY8_ARUDO</name>
<reference evidence="1" key="2">
    <citation type="journal article" date="2015" name="Data Brief">
        <title>Shoot transcriptome of the giant reed, Arundo donax.</title>
        <authorList>
            <person name="Barrero R.A."/>
            <person name="Guerrero F.D."/>
            <person name="Moolhuijzen P."/>
            <person name="Goolsby J.A."/>
            <person name="Tidwell J."/>
            <person name="Bellgard S.E."/>
            <person name="Bellgard M.I."/>
        </authorList>
    </citation>
    <scope>NUCLEOTIDE SEQUENCE</scope>
    <source>
        <tissue evidence="1">Shoot tissue taken approximately 20 cm above the soil surface</tissue>
    </source>
</reference>
<organism evidence="1">
    <name type="scientific">Arundo donax</name>
    <name type="common">Giant reed</name>
    <name type="synonym">Donax arundinaceus</name>
    <dbReference type="NCBI Taxonomy" id="35708"/>
    <lineage>
        <taxon>Eukaryota</taxon>
        <taxon>Viridiplantae</taxon>
        <taxon>Streptophyta</taxon>
        <taxon>Embryophyta</taxon>
        <taxon>Tracheophyta</taxon>
        <taxon>Spermatophyta</taxon>
        <taxon>Magnoliopsida</taxon>
        <taxon>Liliopsida</taxon>
        <taxon>Poales</taxon>
        <taxon>Poaceae</taxon>
        <taxon>PACMAD clade</taxon>
        <taxon>Arundinoideae</taxon>
        <taxon>Arundineae</taxon>
        <taxon>Arundo</taxon>
    </lineage>
</organism>
<evidence type="ECO:0000313" key="1">
    <source>
        <dbReference type="EMBL" id="JAD52720.1"/>
    </source>
</evidence>
<accession>A0A0A9AUY8</accession>
<protein>
    <submittedName>
        <fullName evidence="1">Uncharacterized protein</fullName>
    </submittedName>
</protein>
<dbReference type="EMBL" id="GBRH01245175">
    <property type="protein sequence ID" value="JAD52720.1"/>
    <property type="molecule type" value="Transcribed_RNA"/>
</dbReference>
<dbReference type="AlphaFoldDB" id="A0A0A9AUY8"/>
<proteinExistence type="predicted"/>
<sequence>MVVNNWKICWQLAQIREIFIYSCSF</sequence>
<reference evidence="1" key="1">
    <citation type="submission" date="2014-09" db="EMBL/GenBank/DDBJ databases">
        <authorList>
            <person name="Magalhaes I.L.F."/>
            <person name="Oliveira U."/>
            <person name="Santos F.R."/>
            <person name="Vidigal T.H.D.A."/>
            <person name="Brescovit A.D."/>
            <person name="Santos A.J."/>
        </authorList>
    </citation>
    <scope>NUCLEOTIDE SEQUENCE</scope>
    <source>
        <tissue evidence="1">Shoot tissue taken approximately 20 cm above the soil surface</tissue>
    </source>
</reference>